<gene>
    <name evidence="2" type="ORF">H4W30_007572</name>
</gene>
<feature type="region of interest" description="Disordered" evidence="1">
    <location>
        <begin position="1"/>
        <end position="28"/>
    </location>
</feature>
<keyword evidence="3" id="KW-1185">Reference proteome</keyword>
<dbReference type="PANTHER" id="PTHR30121">
    <property type="entry name" value="UNCHARACTERIZED PROTEIN YJGR-RELATED"/>
    <property type="match status" value="1"/>
</dbReference>
<name>A0ABR9LIH0_9PSEU</name>
<dbReference type="RefSeq" id="WP_192747054.1">
    <property type="nucleotide sequence ID" value="NZ_JADBEJ010000007.1"/>
</dbReference>
<comment type="caution">
    <text evidence="2">The sequence shown here is derived from an EMBL/GenBank/DDBJ whole genome shotgun (WGS) entry which is preliminary data.</text>
</comment>
<evidence type="ECO:0000313" key="3">
    <source>
        <dbReference type="Proteomes" id="UP000656548"/>
    </source>
</evidence>
<dbReference type="Gene3D" id="3.40.50.300">
    <property type="entry name" value="P-loop containing nucleotide triphosphate hydrolases"/>
    <property type="match status" value="2"/>
</dbReference>
<evidence type="ECO:0000256" key="1">
    <source>
        <dbReference type="SAM" id="MobiDB-lite"/>
    </source>
</evidence>
<accession>A0ABR9LIH0</accession>
<evidence type="ECO:0000313" key="2">
    <source>
        <dbReference type="EMBL" id="MBE1580491.1"/>
    </source>
</evidence>
<dbReference type="InterPro" id="IPR027417">
    <property type="entry name" value="P-loop_NTPase"/>
</dbReference>
<dbReference type="Proteomes" id="UP000656548">
    <property type="component" value="Unassembled WGS sequence"/>
</dbReference>
<organism evidence="2 3">
    <name type="scientific">Amycolatopsis roodepoortensis</name>
    <dbReference type="NCBI Taxonomy" id="700274"/>
    <lineage>
        <taxon>Bacteria</taxon>
        <taxon>Bacillati</taxon>
        <taxon>Actinomycetota</taxon>
        <taxon>Actinomycetes</taxon>
        <taxon>Pseudonocardiales</taxon>
        <taxon>Pseudonocardiaceae</taxon>
        <taxon>Amycolatopsis</taxon>
    </lineage>
</organism>
<reference evidence="2 3" key="1">
    <citation type="submission" date="2020-10" db="EMBL/GenBank/DDBJ databases">
        <title>Sequencing the genomes of 1000 actinobacteria strains.</title>
        <authorList>
            <person name="Klenk H.-P."/>
        </authorList>
    </citation>
    <scope>NUCLEOTIDE SEQUENCE [LARGE SCALE GENOMIC DNA]</scope>
    <source>
        <strain evidence="2 3">DSM 46661</strain>
    </source>
</reference>
<sequence length="530" mass="56710">MTRPAPETPGSVIQPASPAEQAAAALSTVDATADDTVEAFAADQNRALPEPDAGLPAEWIAARDKPVPPALGWRMRGAGRSPITPGLPRWVGSTTQVSGLYPFVLPAGVPAAGVPIGVHQFTREPVGFDAGEYLRNGWATNTATYLTGEPGTGKSTVARRIMWGLSAFGTGVLVPADTKGEHRRLVDALGGTSVTLGRGLHRINLLDPGPLGLVLHQVSAADRDRIRQEIQARALTLAEGGLTIASGRPLDDTERLGLALAYELHRRRSPGTTPTLSDLAVILREAPEEIRAAMLAVDSAELARLLRPLLVRLHLLLRGPLAGLFDGESTFSIDPGTPGVCLDLSRLTTDAEDTAVAVAMLAAWGWSAALIDAGQALGVRRTWVQLYDEYWRVLRAGAGMVELSDQITRLGRHLGVQSIMATHSVDDFEALPTPEDRAKARGIIARCSISICLAQPQSELDKLSRIVPMSPDEQALIRHWAAPPTWAPALQHPGRGKLMIKPRERLGIPVTMRLPASEKPFHDTDQAWAA</sequence>
<dbReference type="PANTHER" id="PTHR30121:SF6">
    <property type="entry name" value="SLR6007 PROTEIN"/>
    <property type="match status" value="1"/>
</dbReference>
<dbReference type="EMBL" id="JADBEJ010000007">
    <property type="protein sequence ID" value="MBE1580491.1"/>
    <property type="molecule type" value="Genomic_DNA"/>
</dbReference>
<protein>
    <recommendedName>
        <fullName evidence="4">ATP/GTP-binding protein</fullName>
    </recommendedName>
</protein>
<evidence type="ECO:0008006" key="4">
    <source>
        <dbReference type="Google" id="ProtNLM"/>
    </source>
</evidence>
<proteinExistence type="predicted"/>
<dbReference type="InterPro" id="IPR051162">
    <property type="entry name" value="T4SS_component"/>
</dbReference>
<feature type="compositionally biased region" description="Low complexity" evidence="1">
    <location>
        <begin position="14"/>
        <end position="28"/>
    </location>
</feature>
<dbReference type="SUPFAM" id="SSF52540">
    <property type="entry name" value="P-loop containing nucleoside triphosphate hydrolases"/>
    <property type="match status" value="1"/>
</dbReference>